<evidence type="ECO:0000313" key="3">
    <source>
        <dbReference type="Proteomes" id="UP001521184"/>
    </source>
</evidence>
<feature type="region of interest" description="Disordered" evidence="1">
    <location>
        <begin position="14"/>
        <end position="75"/>
    </location>
</feature>
<dbReference type="Proteomes" id="UP001521184">
    <property type="component" value="Unassembled WGS sequence"/>
</dbReference>
<name>A0ABR3U6Y5_9PEZI</name>
<sequence>MSNAFNRNGVLYPGALTQRQDCGTDLNATSSSDLEDFPQITDVPTELPSDPEDLDASTSVSNPEDFPQTTPVGVPPDTDVSQCQCEPVFCAQSWPQDCDAADSENLDAQLPSLFDMFSDPKDIPVIFTILIPDTPDPQELPEYLENLPEYLNDLVDDDPWSETHTWFSFFAQATSKLDDLLSDVLSTPTDASPQFPSLTGFTETSVTFSSEENAVATPSITESATKNYRVCGHRRAQPCPTGYECFQRPGANCGPELDCGGYCVDVLNGATLLADTTTQTSLTLSSTISLDFPTDTLRTSTTRRNIMLPPRQLGIDTAALPATTTTSSVESTSTSSSVFPQIRCGEGYPACDPGLECVDIYVSGIGFAEKRSYCAAAAANSSLSSSSSSSTASTPSLDLDPTSIPSLDLVLTSVSSLNLVPIPTSSPTHPPWPDTAWTGPITTLKPMFGPGPVGMSLLPNFTPSSTPIAIQQLQQDLSSAAAAALDSQQLPRQIIGPIVPPPAGGYHSISSSSSSISTTTTRTAPPPPSEPAPFRCGGPNADACPGGLSCVRDLDPDADRPYGGCGPGCGEYGVCIAPQSCGGFAGVQCGEEGRLCVDDPDDDCDPENGGADCIGMCV</sequence>
<feature type="compositionally biased region" description="Polar residues" evidence="1">
    <location>
        <begin position="56"/>
        <end position="71"/>
    </location>
</feature>
<feature type="compositionally biased region" description="Low complexity" evidence="1">
    <location>
        <begin position="504"/>
        <end position="523"/>
    </location>
</feature>
<evidence type="ECO:0000256" key="1">
    <source>
        <dbReference type="SAM" id="MobiDB-lite"/>
    </source>
</evidence>
<feature type="region of interest" description="Disordered" evidence="1">
    <location>
        <begin position="501"/>
        <end position="530"/>
    </location>
</feature>
<gene>
    <name evidence="2" type="ORF">SLS58_000469</name>
</gene>
<organism evidence="2 3">
    <name type="scientific">Diplodia intermedia</name>
    <dbReference type="NCBI Taxonomy" id="856260"/>
    <lineage>
        <taxon>Eukaryota</taxon>
        <taxon>Fungi</taxon>
        <taxon>Dikarya</taxon>
        <taxon>Ascomycota</taxon>
        <taxon>Pezizomycotina</taxon>
        <taxon>Dothideomycetes</taxon>
        <taxon>Dothideomycetes incertae sedis</taxon>
        <taxon>Botryosphaeriales</taxon>
        <taxon>Botryosphaeriaceae</taxon>
        <taxon>Diplodia</taxon>
    </lineage>
</organism>
<feature type="compositionally biased region" description="Polar residues" evidence="1">
    <location>
        <begin position="17"/>
        <end position="32"/>
    </location>
</feature>
<dbReference type="EMBL" id="JAKEKT020000001">
    <property type="protein sequence ID" value="KAL1652342.1"/>
    <property type="molecule type" value="Genomic_DNA"/>
</dbReference>
<evidence type="ECO:0000313" key="2">
    <source>
        <dbReference type="EMBL" id="KAL1652342.1"/>
    </source>
</evidence>
<comment type="caution">
    <text evidence="2">The sequence shown here is derived from an EMBL/GenBank/DDBJ whole genome shotgun (WGS) entry which is preliminary data.</text>
</comment>
<keyword evidence="3" id="KW-1185">Reference proteome</keyword>
<protein>
    <submittedName>
        <fullName evidence="2">Uncharacterized protein</fullName>
    </submittedName>
</protein>
<reference evidence="2 3" key="1">
    <citation type="journal article" date="2023" name="Plant Dis.">
        <title>First Report of Diplodia intermedia Causing Canker and Dieback Diseases on Apple Trees in Canada.</title>
        <authorList>
            <person name="Ellouze W."/>
            <person name="Ilyukhin E."/>
            <person name="Sulman M."/>
            <person name="Ali S."/>
        </authorList>
    </citation>
    <scope>NUCLEOTIDE SEQUENCE [LARGE SCALE GENOMIC DNA]</scope>
    <source>
        <strain evidence="2 3">M45-28</strain>
    </source>
</reference>
<accession>A0ABR3U6Y5</accession>
<proteinExistence type="predicted"/>